<dbReference type="OrthoDB" id="10262177at2759"/>
<dbReference type="GO" id="GO:0005739">
    <property type="term" value="C:mitochondrion"/>
    <property type="evidence" value="ECO:0007669"/>
    <property type="project" value="TreeGrafter"/>
</dbReference>
<dbReference type="InterPro" id="IPR046373">
    <property type="entry name" value="Acyl-CoA_Oxase/DH_mid-dom_sf"/>
</dbReference>
<dbReference type="Pfam" id="PF02771">
    <property type="entry name" value="Acyl-CoA_dh_N"/>
    <property type="match status" value="2"/>
</dbReference>
<dbReference type="SUPFAM" id="SSF47203">
    <property type="entry name" value="Acyl-CoA dehydrogenase C-terminal domain-like"/>
    <property type="match status" value="1"/>
</dbReference>
<evidence type="ECO:0008006" key="13">
    <source>
        <dbReference type="Google" id="ProtNLM"/>
    </source>
</evidence>
<comment type="similarity">
    <text evidence="2 7">Belongs to the acyl-CoA dehydrogenase family.</text>
</comment>
<evidence type="ECO:0000256" key="1">
    <source>
        <dbReference type="ARBA" id="ARBA00001974"/>
    </source>
</evidence>
<evidence type="ECO:0000256" key="5">
    <source>
        <dbReference type="ARBA" id="ARBA00023002"/>
    </source>
</evidence>
<reference evidence="12" key="3">
    <citation type="submission" date="2019-06" db="EMBL/GenBank/DDBJ databases">
        <authorList>
            <person name="Poynton C."/>
            <person name="Hasenbein S."/>
            <person name="Benoit J.B."/>
            <person name="Sepulveda M.S."/>
            <person name="Poelchau M.F."/>
            <person name="Murali S.C."/>
            <person name="Chen S."/>
            <person name="Glastad K.M."/>
            <person name="Werren J.H."/>
            <person name="Vineis J.H."/>
            <person name="Bowen J.L."/>
            <person name="Friedrich M."/>
            <person name="Jones J."/>
            <person name="Robertson H.M."/>
            <person name="Feyereisen R."/>
            <person name="Mechler-Hickson A."/>
            <person name="Mathers N."/>
            <person name="Lee C.E."/>
            <person name="Colbourne J.K."/>
            <person name="Biales A."/>
            <person name="Johnston J.S."/>
            <person name="Wellborn G.A."/>
            <person name="Rosendale A.J."/>
            <person name="Cridge A.G."/>
            <person name="Munoz-Torres M.C."/>
            <person name="Bain P.A."/>
            <person name="Manny A.R."/>
            <person name="Major K.M."/>
            <person name="Lambert F.N."/>
            <person name="Vulpe C.D."/>
            <person name="Tuck P."/>
            <person name="Blalock B.J."/>
            <person name="Lin Y.-Y."/>
            <person name="Smith M.E."/>
            <person name="Ochoa-Acuna H."/>
            <person name="Chen M.-J.M."/>
            <person name="Childers C.P."/>
            <person name="Qu J."/>
            <person name="Dugan S."/>
            <person name="Lee S.L."/>
            <person name="Chao H."/>
            <person name="Dinh H."/>
            <person name="Han Y."/>
            <person name="Doddapaneni H."/>
            <person name="Worley K.C."/>
            <person name="Muzny D.M."/>
            <person name="Gibbs R.A."/>
            <person name="Richards S."/>
        </authorList>
    </citation>
    <scope>NUCLEOTIDE SEQUENCE</scope>
    <source>
        <strain evidence="12">HAZT.00-mixed</strain>
        <tissue evidence="12">Whole organism</tissue>
    </source>
</reference>
<keyword evidence="3 7" id="KW-0285">Flavoprotein</keyword>
<dbReference type="GO" id="GO:0019254">
    <property type="term" value="P:carnitine metabolic process, CoA-linked"/>
    <property type="evidence" value="ECO:0007669"/>
    <property type="project" value="TreeGrafter"/>
</dbReference>
<comment type="caution">
    <text evidence="12">The sequence shown here is derived from an EMBL/GenBank/DDBJ whole genome shotgun (WGS) entry which is preliminary data.</text>
</comment>
<keyword evidence="8" id="KW-1133">Transmembrane helix</keyword>
<dbReference type="Gene3D" id="2.40.110.10">
    <property type="entry name" value="Butyryl-CoA Dehydrogenase, subunit A, domain 2"/>
    <property type="match status" value="1"/>
</dbReference>
<keyword evidence="8" id="KW-0472">Membrane</keyword>
<dbReference type="GO" id="GO:0050660">
    <property type="term" value="F:flavin adenine dinucleotide binding"/>
    <property type="evidence" value="ECO:0007669"/>
    <property type="project" value="InterPro"/>
</dbReference>
<feature type="transmembrane region" description="Helical" evidence="8">
    <location>
        <begin position="102"/>
        <end position="123"/>
    </location>
</feature>
<dbReference type="InterPro" id="IPR006089">
    <property type="entry name" value="Acyl-CoA_DH_CS"/>
</dbReference>
<dbReference type="SUPFAM" id="SSF56645">
    <property type="entry name" value="Acyl-CoA dehydrogenase NM domain-like"/>
    <property type="match status" value="2"/>
</dbReference>
<dbReference type="InterPro" id="IPR037069">
    <property type="entry name" value="AcylCoA_DH/ox_N_sf"/>
</dbReference>
<dbReference type="InterPro" id="IPR036250">
    <property type="entry name" value="AcylCo_DH-like_C"/>
</dbReference>
<reference evidence="12" key="2">
    <citation type="journal article" date="2018" name="Environ. Sci. Technol.">
        <title>The Toxicogenome of Hyalella azteca: A Model for Sediment Ecotoxicology and Evolutionary Toxicology.</title>
        <authorList>
            <person name="Poynton H.C."/>
            <person name="Hasenbein S."/>
            <person name="Benoit J.B."/>
            <person name="Sepulveda M.S."/>
            <person name="Poelchau M.F."/>
            <person name="Hughes D.S.T."/>
            <person name="Murali S.C."/>
            <person name="Chen S."/>
            <person name="Glastad K.M."/>
            <person name="Goodisman M.A.D."/>
            <person name="Werren J.H."/>
            <person name="Vineis J.H."/>
            <person name="Bowen J.L."/>
            <person name="Friedrich M."/>
            <person name="Jones J."/>
            <person name="Robertson H.M."/>
            <person name="Feyereisen R."/>
            <person name="Mechler-Hickson A."/>
            <person name="Mathers N."/>
            <person name="Lee C.E."/>
            <person name="Colbourne J.K."/>
            <person name="Biales A."/>
            <person name="Johnston J.S."/>
            <person name="Wellborn G.A."/>
            <person name="Rosendale A.J."/>
            <person name="Cridge A.G."/>
            <person name="Munoz-Torres M.C."/>
            <person name="Bain P.A."/>
            <person name="Manny A.R."/>
            <person name="Major K.M."/>
            <person name="Lambert F.N."/>
            <person name="Vulpe C.D."/>
            <person name="Tuck P."/>
            <person name="Blalock B.J."/>
            <person name="Lin Y.Y."/>
            <person name="Smith M.E."/>
            <person name="Ochoa-Acuna H."/>
            <person name="Chen M.M."/>
            <person name="Childers C.P."/>
            <person name="Qu J."/>
            <person name="Dugan S."/>
            <person name="Lee S.L."/>
            <person name="Chao H."/>
            <person name="Dinh H."/>
            <person name="Han Y."/>
            <person name="Doddapaneni H."/>
            <person name="Worley K.C."/>
            <person name="Muzny D.M."/>
            <person name="Gibbs R.A."/>
            <person name="Richards S."/>
        </authorList>
    </citation>
    <scope>NUCLEOTIDE SEQUENCE</scope>
    <source>
        <strain evidence="12">HAZT.00-mixed</strain>
        <tissue evidence="12">Whole organism</tissue>
    </source>
</reference>
<feature type="domain" description="Acyl-CoA dehydrogenase/oxidase N-terminal" evidence="11">
    <location>
        <begin position="140"/>
        <end position="179"/>
    </location>
</feature>
<dbReference type="GO" id="GO:0033539">
    <property type="term" value="P:fatty acid beta-oxidation using acyl-CoA dehydrogenase"/>
    <property type="evidence" value="ECO:0007669"/>
    <property type="project" value="TreeGrafter"/>
</dbReference>
<gene>
    <name evidence="12" type="ORF">HAZT_HAZT002028</name>
</gene>
<reference evidence="12" key="1">
    <citation type="submission" date="2014-08" db="EMBL/GenBank/DDBJ databases">
        <authorList>
            <person name="Murali S."/>
            <person name="Richards S."/>
            <person name="Bandaranaike D."/>
            <person name="Bellair M."/>
            <person name="Blankenburg K."/>
            <person name="Chao H."/>
            <person name="Dinh H."/>
            <person name="Doddapaneni H."/>
            <person name="Dugan-Rocha S."/>
            <person name="Elkadiri S."/>
            <person name="Gnanaolivu R."/>
            <person name="Hughes D."/>
            <person name="Lee S."/>
            <person name="Li M."/>
            <person name="Ming W."/>
            <person name="Munidasa M."/>
            <person name="Muniz J."/>
            <person name="Nguyen L."/>
            <person name="Osuji N."/>
            <person name="Pu L.-L."/>
            <person name="Puazo M."/>
            <person name="Skinner E."/>
            <person name="Qu C."/>
            <person name="Quiroz J."/>
            <person name="Raj R."/>
            <person name="Weissenberger G."/>
            <person name="Xin Y."/>
            <person name="Zou X."/>
            <person name="Han Y."/>
            <person name="Worley K."/>
            <person name="Muzny D."/>
            <person name="Gibbs R."/>
        </authorList>
    </citation>
    <scope>NUCLEOTIDE SEQUENCE</scope>
    <source>
        <strain evidence="12">HAZT.00-mixed</strain>
        <tissue evidence="12">Whole organism</tissue>
    </source>
</reference>
<dbReference type="InterPro" id="IPR006091">
    <property type="entry name" value="Acyl-CoA_Oxase/DH_mid-dom"/>
</dbReference>
<keyword evidence="5 7" id="KW-0560">Oxidoreductase</keyword>
<evidence type="ECO:0000256" key="6">
    <source>
        <dbReference type="ARBA" id="ARBA00049552"/>
    </source>
</evidence>
<dbReference type="Pfam" id="PF02770">
    <property type="entry name" value="Acyl-CoA_dh_M"/>
    <property type="match status" value="1"/>
</dbReference>
<evidence type="ECO:0000256" key="4">
    <source>
        <dbReference type="ARBA" id="ARBA00022827"/>
    </source>
</evidence>
<dbReference type="InterPro" id="IPR013786">
    <property type="entry name" value="AcylCoA_DH/ox_N"/>
</dbReference>
<evidence type="ECO:0000256" key="2">
    <source>
        <dbReference type="ARBA" id="ARBA00009347"/>
    </source>
</evidence>
<feature type="domain" description="Acyl-CoA oxidase/dehydrogenase middle" evidence="10">
    <location>
        <begin position="184"/>
        <end position="281"/>
    </location>
</feature>
<dbReference type="InterPro" id="IPR050741">
    <property type="entry name" value="Acyl-CoA_dehydrogenase"/>
</dbReference>
<evidence type="ECO:0000259" key="11">
    <source>
        <dbReference type="Pfam" id="PF02771"/>
    </source>
</evidence>
<organism evidence="12">
    <name type="scientific">Hyalella azteca</name>
    <name type="common">Amphipod</name>
    <dbReference type="NCBI Taxonomy" id="294128"/>
    <lineage>
        <taxon>Eukaryota</taxon>
        <taxon>Metazoa</taxon>
        <taxon>Ecdysozoa</taxon>
        <taxon>Arthropoda</taxon>
        <taxon>Crustacea</taxon>
        <taxon>Multicrustacea</taxon>
        <taxon>Malacostraca</taxon>
        <taxon>Eumalacostraca</taxon>
        <taxon>Peracarida</taxon>
        <taxon>Amphipoda</taxon>
        <taxon>Senticaudata</taxon>
        <taxon>Talitrida</taxon>
        <taxon>Talitroidea</taxon>
        <taxon>Hyalellidae</taxon>
        <taxon>Hyalella</taxon>
    </lineage>
</organism>
<dbReference type="InterPro" id="IPR009075">
    <property type="entry name" value="AcylCo_DH/oxidase_C"/>
</dbReference>
<comment type="catalytic activity">
    <reaction evidence="6">
        <text>(2S)-2-methylbutanoyl-CoA + oxidized [electron-transfer flavoprotein] + H(+) = (2E)-2-methylbut-2-enoyl-CoA + reduced [electron-transfer flavoprotein]</text>
        <dbReference type="Rhea" id="RHEA:48256"/>
        <dbReference type="Rhea" id="RHEA-COMP:10685"/>
        <dbReference type="Rhea" id="RHEA-COMP:10686"/>
        <dbReference type="ChEBI" id="CHEBI:15378"/>
        <dbReference type="ChEBI" id="CHEBI:57337"/>
        <dbReference type="ChEBI" id="CHEBI:57692"/>
        <dbReference type="ChEBI" id="CHEBI:58307"/>
        <dbReference type="ChEBI" id="CHEBI:88166"/>
    </reaction>
    <physiologicalReaction direction="left-to-right" evidence="6">
        <dbReference type="Rhea" id="RHEA:48257"/>
    </physiologicalReaction>
</comment>
<dbReference type="PROSITE" id="PS00073">
    <property type="entry name" value="ACYL_COA_DH_2"/>
    <property type="match status" value="1"/>
</dbReference>
<dbReference type="Gene3D" id="1.20.140.10">
    <property type="entry name" value="Butyryl-CoA Dehydrogenase, subunit A, domain 3"/>
    <property type="match status" value="1"/>
</dbReference>
<evidence type="ECO:0000259" key="9">
    <source>
        <dbReference type="Pfam" id="PF00441"/>
    </source>
</evidence>
<protein>
    <recommendedName>
        <fullName evidence="13">Long-chain-acyl-CoA dehydrogenase</fullName>
    </recommendedName>
</protein>
<dbReference type="EMBL" id="JQDR03004943">
    <property type="protein sequence ID" value="KAA0201822.1"/>
    <property type="molecule type" value="Genomic_DNA"/>
</dbReference>
<dbReference type="AlphaFoldDB" id="A0A6A0H7Y2"/>
<dbReference type="GO" id="GO:0004466">
    <property type="term" value="F:long-chain fatty acyl-CoA dehydrogenase activity"/>
    <property type="evidence" value="ECO:0007669"/>
    <property type="project" value="TreeGrafter"/>
</dbReference>
<evidence type="ECO:0000256" key="3">
    <source>
        <dbReference type="ARBA" id="ARBA00022630"/>
    </source>
</evidence>
<dbReference type="PANTHER" id="PTHR48083">
    <property type="entry name" value="MEDIUM-CHAIN SPECIFIC ACYL-COA DEHYDROGENASE, MITOCHONDRIAL-RELATED"/>
    <property type="match status" value="1"/>
</dbReference>
<dbReference type="FunFam" id="1.20.140.10:FF:000001">
    <property type="entry name" value="Acyl-CoA dehydrogenase"/>
    <property type="match status" value="1"/>
</dbReference>
<dbReference type="InterPro" id="IPR009100">
    <property type="entry name" value="AcylCoA_DH/oxidase_NM_dom_sf"/>
</dbReference>
<dbReference type="Proteomes" id="UP000711488">
    <property type="component" value="Unassembled WGS sequence"/>
</dbReference>
<dbReference type="FunFam" id="2.40.110.10:FF:000002">
    <property type="entry name" value="Acyl-CoA dehydrogenase fadE12"/>
    <property type="match status" value="1"/>
</dbReference>
<dbReference type="Gene3D" id="1.10.540.10">
    <property type="entry name" value="Acyl-CoA dehydrogenase/oxidase, N-terminal domain"/>
    <property type="match status" value="1"/>
</dbReference>
<comment type="cofactor">
    <cofactor evidence="1 7">
        <name>FAD</name>
        <dbReference type="ChEBI" id="CHEBI:57692"/>
    </cofactor>
</comment>
<evidence type="ECO:0000259" key="10">
    <source>
        <dbReference type="Pfam" id="PF02770"/>
    </source>
</evidence>
<evidence type="ECO:0000313" key="12">
    <source>
        <dbReference type="EMBL" id="KAA0201822.1"/>
    </source>
</evidence>
<dbReference type="PANTHER" id="PTHR48083:SF20">
    <property type="entry name" value="LONG-CHAIN SPECIFIC ACYL-COA DEHYDROGENASE, MITOCHONDRIAL"/>
    <property type="match status" value="1"/>
</dbReference>
<feature type="domain" description="Acyl-CoA dehydrogenase/oxidase N-terminal" evidence="11">
    <location>
        <begin position="26"/>
        <end position="95"/>
    </location>
</feature>
<feature type="domain" description="Acyl-CoA dehydrogenase/oxidase C-terminal" evidence="9">
    <location>
        <begin position="294"/>
        <end position="442"/>
    </location>
</feature>
<proteinExistence type="inferred from homology"/>
<dbReference type="GO" id="GO:0042758">
    <property type="term" value="P:long-chain fatty acid catabolic process"/>
    <property type="evidence" value="ECO:0007669"/>
    <property type="project" value="TreeGrafter"/>
</dbReference>
<dbReference type="PROSITE" id="PS00072">
    <property type="entry name" value="ACYL_COA_DH_1"/>
    <property type="match status" value="1"/>
</dbReference>
<dbReference type="Pfam" id="PF00441">
    <property type="entry name" value="Acyl-CoA_dh_1"/>
    <property type="match status" value="1"/>
</dbReference>
<evidence type="ECO:0000256" key="8">
    <source>
        <dbReference type="SAM" id="Phobius"/>
    </source>
</evidence>
<name>A0A6A0H7Y2_HYAAZ</name>
<evidence type="ECO:0000256" key="7">
    <source>
        <dbReference type="RuleBase" id="RU362125"/>
    </source>
</evidence>
<keyword evidence="4 7" id="KW-0274">FAD</keyword>
<sequence>MHTRQRLPTSQADTMMDIGTRSLFNSDHDLLRQTARRFFTEEVKPHLAQWEADGQVSREVWRRAGELGFLGINFPVEIGGNGGDFLDVSVAIEEQFIIAYPLLIYCVVFTYVTYYVFVSYHVLSTCYSLATYDALFTHRAYAQASGAGFFLHSQIIMPYITRYGTPEQVSRYLPDMLAGNKISAIAMTEPGAGSDLQGIKTRAVRDGDDWILNGSKTYITNGSLCDVVLVVAVTDPDAKSRAHGLSLFLVDAGTKGFNKGKKLQKLGLKAQDTSELFFEDVRLPKEALLGTELNKGFPQLMQELSQERLCVGIFCMAWCEVMFEDTRNFIRDRKAFGKSLTKMQVIQHKMAELKTSICVARAFTDQCIDLHKQKRLDQYTAAMLKYWVSDLANKVAYDCLQLHGGSGYMLEYPISRSYVDVRVQTIYAGTNEIMKELIARTIVV</sequence>
<accession>A0A6A0H7Y2</accession>
<keyword evidence="8" id="KW-0812">Transmembrane</keyword>